<evidence type="ECO:0000313" key="1">
    <source>
        <dbReference type="EMBL" id="KAJ8626745.1"/>
    </source>
</evidence>
<proteinExistence type="predicted"/>
<keyword evidence="2" id="KW-1185">Reference proteome</keyword>
<evidence type="ECO:0000313" key="2">
    <source>
        <dbReference type="Proteomes" id="UP001234297"/>
    </source>
</evidence>
<accession>A0ACC2KZY3</accession>
<reference evidence="1 2" key="1">
    <citation type="journal article" date="2022" name="Hortic Res">
        <title>A haplotype resolved chromosomal level avocado genome allows analysis of novel avocado genes.</title>
        <authorList>
            <person name="Nath O."/>
            <person name="Fletcher S.J."/>
            <person name="Hayward A."/>
            <person name="Shaw L.M."/>
            <person name="Masouleh A.K."/>
            <person name="Furtado A."/>
            <person name="Henry R.J."/>
            <person name="Mitter N."/>
        </authorList>
    </citation>
    <scope>NUCLEOTIDE SEQUENCE [LARGE SCALE GENOMIC DNA]</scope>
    <source>
        <strain evidence="2">cv. Hass</strain>
    </source>
</reference>
<name>A0ACC2KZY3_PERAE</name>
<sequence length="808" mass="90209">MAFVSVSLVKRLVAIQVCVILMMGAFDSAQPLGGLDTDLDAQTPATQPQPPLRSTRSRIAVQGVVFCKSCNSHGFNPFDGASPLPGAIVTLVCKDGKHDIVVEGKTDDKGYFFIQPQKVKTYGAHTCKVFLTSSPWEKCKKPTNINGGVSGDSLRFEKTLSKAESDPQKLPKWNYDGSSTDQAPGDYSEVILYNEGPTYLHSPSKTTTSPVFCPASIGLDRSSAHIICISLCTIRSRALVKVGFGLIWNLGMEEEKSSWVRRAKFSQTVCHRWDSSKYLSLPFSLHHDILPVLKPTTSNAGLTVQPSSGGIVRETQVGPARQRSKSPIPETVLSEAFMEARSESKRFSTPSPRRREPDRPNIGRLFHGYGRDSHSTDFLSSLVASPRKKFSSLKAYEETKGKESSWAKYFDPAGGRVSAVDTMEEWTVDLSKLFLGLRFASGAHSKLYHGIYKDQAVAVKMIRVPDNDENGDMAARLEKQFTREVTILSHLYHHNVIKLVAACRKPPVFCIITEYLSGGSLRAFLHKLERTALPMQKLIAISLEIARGMEYIHSQGVIHRDLKPENILFDEEFCLKIADFGIACEAAFCDSLAEDPGTYRWMAPEMIKRKAYNRKVDVYSFGLVLWEMVTGTIPYEEMTPIQAAFAVVNKNLRPVIPGECPAPLRALIEQCWSSHPEKRPEFWQIVKVFEQFESSLARDGTINLVQNSTCQDHKKGLVHWIQKLSHGNHSSTLTRKYLFCGNMHHMQEVRSLPRPLQTKDKRRMVCSGGTGTGTSCHQTAWTCDVCALNFWVAIMATLFNRVESKEQV</sequence>
<comment type="caution">
    <text evidence="1">The sequence shown here is derived from an EMBL/GenBank/DDBJ whole genome shotgun (WGS) entry which is preliminary data.</text>
</comment>
<protein>
    <submittedName>
        <fullName evidence="1">Uncharacterized protein</fullName>
    </submittedName>
</protein>
<organism evidence="1 2">
    <name type="scientific">Persea americana</name>
    <name type="common">Avocado</name>
    <dbReference type="NCBI Taxonomy" id="3435"/>
    <lineage>
        <taxon>Eukaryota</taxon>
        <taxon>Viridiplantae</taxon>
        <taxon>Streptophyta</taxon>
        <taxon>Embryophyta</taxon>
        <taxon>Tracheophyta</taxon>
        <taxon>Spermatophyta</taxon>
        <taxon>Magnoliopsida</taxon>
        <taxon>Magnoliidae</taxon>
        <taxon>Laurales</taxon>
        <taxon>Lauraceae</taxon>
        <taxon>Persea</taxon>
    </lineage>
</organism>
<dbReference type="EMBL" id="CM056814">
    <property type="protein sequence ID" value="KAJ8626745.1"/>
    <property type="molecule type" value="Genomic_DNA"/>
</dbReference>
<gene>
    <name evidence="1" type="ORF">MRB53_020052</name>
</gene>
<dbReference type="Proteomes" id="UP001234297">
    <property type="component" value="Chromosome 6"/>
</dbReference>